<evidence type="ECO:0000313" key="2">
    <source>
        <dbReference type="EMBL" id="MBO2454404.1"/>
    </source>
</evidence>
<dbReference type="SFLD" id="SFLDG01129">
    <property type="entry name" value="C1.5:_HAD__Beta-PGM__Phosphata"/>
    <property type="match status" value="1"/>
</dbReference>
<proteinExistence type="predicted"/>
<dbReference type="Gene3D" id="3.40.50.1000">
    <property type="entry name" value="HAD superfamily/HAD-like"/>
    <property type="match status" value="1"/>
</dbReference>
<dbReference type="PANTHER" id="PTHR43316:SF3">
    <property type="entry name" value="HALOACID DEHALOGENASE, TYPE II (AFU_ORTHOLOGUE AFUA_2G07750)-RELATED"/>
    <property type="match status" value="1"/>
</dbReference>
<sequence>MRYKAVVFDFFGTLTIASSPERRAASLAEVAGAIGVPVGEFRPAWWEVWPERCVGAMGDFPAALAEIARRLGHTPTAEQIAKATELRRASERTFRVMRPDAVDTIATLREWGLGTALISDCTDELPDEWETVPVAPYIQVPIFSYTARLRKPDPRIYALAFEGLGVQPSDCLYVGDGGSHELPGAKAAGMTAVRVLDNDGVAHHRFEPVEWDGDEIESLADILPLVR</sequence>
<dbReference type="RefSeq" id="WP_208262613.1">
    <property type="nucleotide sequence ID" value="NZ_JAGEOJ010000026.1"/>
</dbReference>
<dbReference type="SUPFAM" id="SSF56784">
    <property type="entry name" value="HAD-like"/>
    <property type="match status" value="1"/>
</dbReference>
<dbReference type="EMBL" id="JAGEOJ010000026">
    <property type="protein sequence ID" value="MBO2454404.1"/>
    <property type="molecule type" value="Genomic_DNA"/>
</dbReference>
<dbReference type="NCBIfam" id="TIGR01549">
    <property type="entry name" value="HAD-SF-IA-v1"/>
    <property type="match status" value="1"/>
</dbReference>
<keyword evidence="1 2" id="KW-0378">Hydrolase</keyword>
<dbReference type="PANTHER" id="PTHR43316">
    <property type="entry name" value="HYDROLASE, HALOACID DELAHOGENASE-RELATED"/>
    <property type="match status" value="1"/>
</dbReference>
<name>A0A939T9L7_9ACTN</name>
<reference evidence="2" key="1">
    <citation type="submission" date="2021-03" db="EMBL/GenBank/DDBJ databases">
        <authorList>
            <person name="Kanchanasin P."/>
            <person name="Saeng-In P."/>
            <person name="Phongsopitanun W."/>
            <person name="Yuki M."/>
            <person name="Kudo T."/>
            <person name="Ohkuma M."/>
            <person name="Tanasupawat S."/>
        </authorList>
    </citation>
    <scope>NUCLEOTIDE SEQUENCE</scope>
    <source>
        <strain evidence="2">GKU 128</strain>
    </source>
</reference>
<dbReference type="Gene3D" id="1.10.150.240">
    <property type="entry name" value="Putative phosphatase, domain 2"/>
    <property type="match status" value="1"/>
</dbReference>
<comment type="caution">
    <text evidence="2">The sequence shown here is derived from an EMBL/GenBank/DDBJ whole genome shotgun (WGS) entry which is preliminary data.</text>
</comment>
<dbReference type="Proteomes" id="UP000669179">
    <property type="component" value="Unassembled WGS sequence"/>
</dbReference>
<dbReference type="AlphaFoldDB" id="A0A939T9L7"/>
<gene>
    <name evidence="2" type="ORF">J4573_45465</name>
</gene>
<dbReference type="InterPro" id="IPR051540">
    <property type="entry name" value="S-2-haloacid_dehalogenase"/>
</dbReference>
<keyword evidence="3" id="KW-1185">Reference proteome</keyword>
<protein>
    <submittedName>
        <fullName evidence="2">HAD family hydrolase</fullName>
    </submittedName>
</protein>
<dbReference type="InterPro" id="IPR036412">
    <property type="entry name" value="HAD-like_sf"/>
</dbReference>
<evidence type="ECO:0000256" key="1">
    <source>
        <dbReference type="ARBA" id="ARBA00022801"/>
    </source>
</evidence>
<dbReference type="InterPro" id="IPR006439">
    <property type="entry name" value="HAD-SF_hydro_IA"/>
</dbReference>
<dbReference type="SFLD" id="SFLDS00003">
    <property type="entry name" value="Haloacid_Dehalogenase"/>
    <property type="match status" value="1"/>
</dbReference>
<organism evidence="2 3">
    <name type="scientific">Actinomadura barringtoniae</name>
    <dbReference type="NCBI Taxonomy" id="1427535"/>
    <lineage>
        <taxon>Bacteria</taxon>
        <taxon>Bacillati</taxon>
        <taxon>Actinomycetota</taxon>
        <taxon>Actinomycetes</taxon>
        <taxon>Streptosporangiales</taxon>
        <taxon>Thermomonosporaceae</taxon>
        <taxon>Actinomadura</taxon>
    </lineage>
</organism>
<dbReference type="NCBIfam" id="TIGR01509">
    <property type="entry name" value="HAD-SF-IA-v3"/>
    <property type="match status" value="1"/>
</dbReference>
<evidence type="ECO:0000313" key="3">
    <source>
        <dbReference type="Proteomes" id="UP000669179"/>
    </source>
</evidence>
<dbReference type="InterPro" id="IPR023198">
    <property type="entry name" value="PGP-like_dom2"/>
</dbReference>
<dbReference type="Pfam" id="PF00702">
    <property type="entry name" value="Hydrolase"/>
    <property type="match status" value="1"/>
</dbReference>
<dbReference type="InterPro" id="IPR023214">
    <property type="entry name" value="HAD_sf"/>
</dbReference>
<accession>A0A939T9L7</accession>
<dbReference type="GO" id="GO:0016787">
    <property type="term" value="F:hydrolase activity"/>
    <property type="evidence" value="ECO:0007669"/>
    <property type="project" value="UniProtKB-KW"/>
</dbReference>